<evidence type="ECO:0000313" key="2">
    <source>
        <dbReference type="EMBL" id="RIB26394.1"/>
    </source>
</evidence>
<protein>
    <recommendedName>
        <fullName evidence="1">PPM-type phosphatase domain-containing protein</fullName>
    </recommendedName>
</protein>
<evidence type="ECO:0000313" key="3">
    <source>
        <dbReference type="Proteomes" id="UP000266673"/>
    </source>
</evidence>
<dbReference type="AlphaFoldDB" id="A0A397VV14"/>
<dbReference type="Pfam" id="PF00481">
    <property type="entry name" value="PP2C"/>
    <property type="match status" value="1"/>
</dbReference>
<organism evidence="2 3">
    <name type="scientific">Gigaspora rosea</name>
    <dbReference type="NCBI Taxonomy" id="44941"/>
    <lineage>
        <taxon>Eukaryota</taxon>
        <taxon>Fungi</taxon>
        <taxon>Fungi incertae sedis</taxon>
        <taxon>Mucoromycota</taxon>
        <taxon>Glomeromycotina</taxon>
        <taxon>Glomeromycetes</taxon>
        <taxon>Diversisporales</taxon>
        <taxon>Gigasporaceae</taxon>
        <taxon>Gigaspora</taxon>
    </lineage>
</organism>
<dbReference type="EMBL" id="QKWP01000137">
    <property type="protein sequence ID" value="RIB26394.1"/>
    <property type="molecule type" value="Genomic_DNA"/>
</dbReference>
<gene>
    <name evidence="2" type="ORF">C2G38_2030262</name>
</gene>
<feature type="domain" description="PPM-type phosphatase" evidence="1">
    <location>
        <begin position="26"/>
        <end position="361"/>
    </location>
</feature>
<dbReference type="InterPro" id="IPR036457">
    <property type="entry name" value="PPM-type-like_dom_sf"/>
</dbReference>
<keyword evidence="3" id="KW-1185">Reference proteome</keyword>
<dbReference type="InterPro" id="IPR001932">
    <property type="entry name" value="PPM-type_phosphatase-like_dom"/>
</dbReference>
<dbReference type="SUPFAM" id="SSF81606">
    <property type="entry name" value="PP2C-like"/>
    <property type="match status" value="1"/>
</dbReference>
<dbReference type="Gene3D" id="3.60.40.10">
    <property type="entry name" value="PPM-type phosphatase domain"/>
    <property type="match status" value="1"/>
</dbReference>
<reference evidence="2 3" key="1">
    <citation type="submission" date="2018-06" db="EMBL/GenBank/DDBJ databases">
        <title>Comparative genomics reveals the genomic features of Rhizophagus irregularis, R. cerebriforme, R. diaphanum and Gigaspora rosea, and their symbiotic lifestyle signature.</title>
        <authorList>
            <person name="Morin E."/>
            <person name="San Clemente H."/>
            <person name="Chen E.C.H."/>
            <person name="De La Providencia I."/>
            <person name="Hainaut M."/>
            <person name="Kuo A."/>
            <person name="Kohler A."/>
            <person name="Murat C."/>
            <person name="Tang N."/>
            <person name="Roy S."/>
            <person name="Loubradou J."/>
            <person name="Henrissat B."/>
            <person name="Grigoriev I.V."/>
            <person name="Corradi N."/>
            <person name="Roux C."/>
            <person name="Martin F.M."/>
        </authorList>
    </citation>
    <scope>NUCLEOTIDE SEQUENCE [LARGE SCALE GENOMIC DNA]</scope>
    <source>
        <strain evidence="2 3">DAOM 194757</strain>
    </source>
</reference>
<proteinExistence type="predicted"/>
<sequence>MEEYELEQEAIDDFLDNNLKALREYNSCKLGTQKHKNINEDGIRYKVFGNCSVIVLCDGHGFSNEYHRGNSNQVVDQVLDSLIDNSSQEATRDFERRLVSLGNRPTKNELKSVLSSTFRTLNDRITEIQNLEFERARQRHSSGIDDLYNDEWTHCGSLGTVMTCILVFRNNDIYVAYRGDSPVFVGYNDGAVKKISMDHNVYNKNETDELKREIREPRIIERLGFLAQHCLESDLKGSVPVTRFFGNTIPKRIRGFKLFRDIVKEDPENYRQIEEYTTMTELVTVNNQNMNISFMILCSNGISNWYNFLKKFYECIKNTNTTGTRKDAIVESLEIQIENFVTQYICNSNTGDDSTIAFMLFTNQHGSFKEAYDNFLRTEFSITPDTEITNHMSNLDWRVI</sequence>
<dbReference type="Proteomes" id="UP000266673">
    <property type="component" value="Unassembled WGS sequence"/>
</dbReference>
<name>A0A397VV14_9GLOM</name>
<accession>A0A397VV14</accession>
<comment type="caution">
    <text evidence="2">The sequence shown here is derived from an EMBL/GenBank/DDBJ whole genome shotgun (WGS) entry which is preliminary data.</text>
</comment>
<dbReference type="PROSITE" id="PS51746">
    <property type="entry name" value="PPM_2"/>
    <property type="match status" value="1"/>
</dbReference>
<evidence type="ECO:0000259" key="1">
    <source>
        <dbReference type="PROSITE" id="PS51746"/>
    </source>
</evidence>